<dbReference type="EMBL" id="JAABLQ010000001">
    <property type="protein sequence ID" value="NBN78388.1"/>
    <property type="molecule type" value="Genomic_DNA"/>
</dbReference>
<dbReference type="PANTHER" id="PTHR42961">
    <property type="entry name" value="IRON-SULFUR PROTEIN NUBPL"/>
    <property type="match status" value="1"/>
</dbReference>
<keyword evidence="11" id="KW-1185">Reference proteome</keyword>
<dbReference type="RefSeq" id="WP_161708415.1">
    <property type="nucleotide sequence ID" value="NZ_JAABLQ010000001.1"/>
</dbReference>
<keyword evidence="4 7" id="KW-0408">Iron</keyword>
<evidence type="ECO:0000256" key="6">
    <source>
        <dbReference type="ARBA" id="ARBA00024036"/>
    </source>
</evidence>
<evidence type="ECO:0000313" key="10">
    <source>
        <dbReference type="EMBL" id="NBN78388.1"/>
    </source>
</evidence>
<comment type="function">
    <text evidence="7">Binds and transfers iron-sulfur (Fe-S) clusters to target apoproteins. Can hydrolyze ATP.</text>
</comment>
<reference evidence="10 11" key="1">
    <citation type="submission" date="2020-01" db="EMBL/GenBank/DDBJ databases">
        <authorList>
            <person name="Peng S.Y."/>
            <person name="Li J."/>
            <person name="Wang M."/>
            <person name="Wang L."/>
            <person name="Wang C.Q."/>
            <person name="Wang J.R."/>
        </authorList>
    </citation>
    <scope>NUCLEOTIDE SEQUENCE [LARGE SCALE GENOMIC DNA]</scope>
    <source>
        <strain evidence="10 11">XCT-53</strain>
    </source>
</reference>
<dbReference type="PANTHER" id="PTHR42961:SF2">
    <property type="entry name" value="IRON-SULFUR PROTEIN NUBPL"/>
    <property type="match status" value="1"/>
</dbReference>
<feature type="region of interest" description="Disordered" evidence="8">
    <location>
        <begin position="82"/>
        <end position="133"/>
    </location>
</feature>
<dbReference type="GO" id="GO:0016887">
    <property type="term" value="F:ATP hydrolysis activity"/>
    <property type="evidence" value="ECO:0007669"/>
    <property type="project" value="UniProtKB-UniRule"/>
</dbReference>
<keyword evidence="5 7" id="KW-0411">Iron-sulfur</keyword>
<dbReference type="SUPFAM" id="SSF52540">
    <property type="entry name" value="P-loop containing nucleoside triphosphate hydrolases"/>
    <property type="match status" value="1"/>
</dbReference>
<evidence type="ECO:0000256" key="5">
    <source>
        <dbReference type="ARBA" id="ARBA00023014"/>
    </source>
</evidence>
<dbReference type="CDD" id="cd02037">
    <property type="entry name" value="Mrp_NBP35"/>
    <property type="match status" value="1"/>
</dbReference>
<keyword evidence="3 7" id="KW-0067">ATP-binding</keyword>
<dbReference type="Gene3D" id="3.30.300.130">
    <property type="entry name" value="Fe-S cluster assembly (FSCA)"/>
    <property type="match status" value="1"/>
</dbReference>
<evidence type="ECO:0000256" key="8">
    <source>
        <dbReference type="SAM" id="MobiDB-lite"/>
    </source>
</evidence>
<keyword evidence="2 7" id="KW-0547">Nucleotide-binding</keyword>
<evidence type="ECO:0000313" key="11">
    <source>
        <dbReference type="Proteomes" id="UP000586722"/>
    </source>
</evidence>
<dbReference type="GO" id="GO:0005524">
    <property type="term" value="F:ATP binding"/>
    <property type="evidence" value="ECO:0007669"/>
    <property type="project" value="UniProtKB-UniRule"/>
</dbReference>
<dbReference type="GO" id="GO:0046872">
    <property type="term" value="F:metal ion binding"/>
    <property type="evidence" value="ECO:0007669"/>
    <property type="project" value="UniProtKB-KW"/>
</dbReference>
<proteinExistence type="inferred from homology"/>
<dbReference type="Pfam" id="PF10609">
    <property type="entry name" value="ParA"/>
    <property type="match status" value="1"/>
</dbReference>
<comment type="caution">
    <text evidence="10">The sequence shown here is derived from an EMBL/GenBank/DDBJ whole genome shotgun (WGS) entry which is preliminary data.</text>
</comment>
<evidence type="ECO:0000256" key="1">
    <source>
        <dbReference type="ARBA" id="ARBA00022723"/>
    </source>
</evidence>
<feature type="compositionally biased region" description="Low complexity" evidence="8">
    <location>
        <begin position="115"/>
        <end position="131"/>
    </location>
</feature>
<dbReference type="GO" id="GO:0140663">
    <property type="term" value="F:ATP-dependent FeS chaperone activity"/>
    <property type="evidence" value="ECO:0007669"/>
    <property type="project" value="InterPro"/>
</dbReference>
<dbReference type="GO" id="GO:0051539">
    <property type="term" value="F:4 iron, 4 sulfur cluster binding"/>
    <property type="evidence" value="ECO:0007669"/>
    <property type="project" value="TreeGrafter"/>
</dbReference>
<evidence type="ECO:0000256" key="3">
    <source>
        <dbReference type="ARBA" id="ARBA00022840"/>
    </source>
</evidence>
<evidence type="ECO:0000256" key="4">
    <source>
        <dbReference type="ARBA" id="ARBA00023004"/>
    </source>
</evidence>
<dbReference type="InterPro" id="IPR034904">
    <property type="entry name" value="FSCA_dom_sf"/>
</dbReference>
<dbReference type="GO" id="GO:0016226">
    <property type="term" value="P:iron-sulfur cluster assembly"/>
    <property type="evidence" value="ECO:0007669"/>
    <property type="project" value="InterPro"/>
</dbReference>
<keyword evidence="1 7" id="KW-0479">Metal-binding</keyword>
<dbReference type="AlphaFoldDB" id="A0A7X5F2A8"/>
<dbReference type="Pfam" id="PF01883">
    <property type="entry name" value="FeS_assembly_P"/>
    <property type="match status" value="1"/>
</dbReference>
<dbReference type="Proteomes" id="UP000586722">
    <property type="component" value="Unassembled WGS sequence"/>
</dbReference>
<comment type="similarity">
    <text evidence="6 7">Belongs to the Mrp/NBP35 ATP-binding proteins family.</text>
</comment>
<dbReference type="InterPro" id="IPR044304">
    <property type="entry name" value="NUBPL-like"/>
</dbReference>
<organism evidence="10 11">
    <name type="scientific">Pannonibacter tanglangensis</name>
    <dbReference type="NCBI Taxonomy" id="2750084"/>
    <lineage>
        <taxon>Bacteria</taxon>
        <taxon>Pseudomonadati</taxon>
        <taxon>Pseudomonadota</taxon>
        <taxon>Alphaproteobacteria</taxon>
        <taxon>Hyphomicrobiales</taxon>
        <taxon>Stappiaceae</taxon>
        <taxon>Pannonibacter</taxon>
    </lineage>
</organism>
<keyword evidence="7" id="KW-0378">Hydrolase</keyword>
<gene>
    <name evidence="10" type="ORF">GWI72_08925</name>
</gene>
<comment type="subunit">
    <text evidence="7">Homodimer.</text>
</comment>
<dbReference type="SUPFAM" id="SSF117916">
    <property type="entry name" value="Fe-S cluster assembly (FSCA) domain-like"/>
    <property type="match status" value="1"/>
</dbReference>
<dbReference type="InterPro" id="IPR002744">
    <property type="entry name" value="MIP18-like"/>
</dbReference>
<name>A0A7X5F2A8_9HYPH</name>
<dbReference type="HAMAP" id="MF_02040">
    <property type="entry name" value="Mrp_NBP35"/>
    <property type="match status" value="1"/>
</dbReference>
<accession>A0A7X5F2A8</accession>
<feature type="compositionally biased region" description="Low complexity" evidence="8">
    <location>
        <begin position="92"/>
        <end position="104"/>
    </location>
</feature>
<evidence type="ECO:0000256" key="7">
    <source>
        <dbReference type="HAMAP-Rule" id="MF_02040"/>
    </source>
</evidence>
<dbReference type="InterPro" id="IPR019591">
    <property type="entry name" value="Mrp/NBP35_ATP-bd"/>
</dbReference>
<sequence length="401" mass="41505">MSEAIKAAVLARLGQIPGPDGRGDIVSLGLVSDVFVSDGRVAFSITVPADRAREMEPLRQAAETAVRSVAGVEKAMVALTAERKPGSPQPRPAAAAPAQAQGQSHGHGHGHGHSHGSAPAAGPGAAGPRPAKAGVPGVTHIIAVASGKGGVGKSTTTANIALGMKANGLRVGVLDADIYGPSVPRLFGVSGRPEPVEGRILKPLDGHGIKVMSIGFMVEEDTPMIWRGPMVMSALTQMLREVAWGELDALVVDMPPGTGDAQLTMAQQVPLSGAVIVSTPQDLALIDARKGLNMFRRVDVPVLGIVENMSYFIAPDTGKRYDIFGHGGARAEADKLGIPFLGEVPLDMDIRINSDAGTPIVVADPAGAHAAVYRDIAARVWAEVTRPLGEVRRAAPAIVFD</sequence>
<evidence type="ECO:0000259" key="9">
    <source>
        <dbReference type="Pfam" id="PF01883"/>
    </source>
</evidence>
<feature type="domain" description="MIP18 family-like" evidence="9">
    <location>
        <begin position="6"/>
        <end position="75"/>
    </location>
</feature>
<dbReference type="FunFam" id="3.40.50.300:FF:000418">
    <property type="entry name" value="Iron-sulfur cluster carrier protein"/>
    <property type="match status" value="1"/>
</dbReference>
<protein>
    <recommendedName>
        <fullName evidence="7">Iron-sulfur cluster carrier protein</fullName>
    </recommendedName>
</protein>
<dbReference type="InterPro" id="IPR027417">
    <property type="entry name" value="P-loop_NTPase"/>
</dbReference>
<evidence type="ECO:0000256" key="2">
    <source>
        <dbReference type="ARBA" id="ARBA00022741"/>
    </source>
</evidence>
<feature type="binding site" evidence="7">
    <location>
        <begin position="147"/>
        <end position="154"/>
    </location>
    <ligand>
        <name>ATP</name>
        <dbReference type="ChEBI" id="CHEBI:30616"/>
    </ligand>
</feature>
<dbReference type="Gene3D" id="3.40.50.300">
    <property type="entry name" value="P-loop containing nucleotide triphosphate hydrolases"/>
    <property type="match status" value="1"/>
</dbReference>
<dbReference type="InterPro" id="IPR033756">
    <property type="entry name" value="YlxH/NBP35"/>
</dbReference>